<evidence type="ECO:0000313" key="1">
    <source>
        <dbReference type="EMBL" id="TFC44341.1"/>
    </source>
</evidence>
<dbReference type="AlphaFoldDB" id="A0AAQ2HET5"/>
<keyword evidence="2" id="KW-1185">Reference proteome</keyword>
<reference evidence="1 2" key="1">
    <citation type="submission" date="2019-03" db="EMBL/GenBank/DDBJ databases">
        <title>Genomics of glacier-inhabiting Cryobacterium strains.</title>
        <authorList>
            <person name="Liu Q."/>
            <person name="Xin Y.-H."/>
        </authorList>
    </citation>
    <scope>NUCLEOTIDE SEQUENCE [LARGE SCALE GENOMIC DNA]</scope>
    <source>
        <strain evidence="2">TMT1-22</strain>
    </source>
</reference>
<organism evidence="1 2">
    <name type="scientific">Cryobacterium shii</name>
    <dbReference type="NCBI Taxonomy" id="1259235"/>
    <lineage>
        <taxon>Bacteria</taxon>
        <taxon>Bacillati</taxon>
        <taxon>Actinomycetota</taxon>
        <taxon>Actinomycetes</taxon>
        <taxon>Micrococcales</taxon>
        <taxon>Microbacteriaceae</taxon>
        <taxon>Cryobacterium</taxon>
    </lineage>
</organism>
<name>A0AAQ2HET5_9MICO</name>
<protein>
    <recommendedName>
        <fullName evidence="3">DNA methylase adenine-specific domain-containing protein</fullName>
    </recommendedName>
</protein>
<dbReference type="Proteomes" id="UP000297403">
    <property type="component" value="Unassembled WGS sequence"/>
</dbReference>
<dbReference type="RefSeq" id="WP_134451674.1">
    <property type="nucleotide sequence ID" value="NZ_SOFY01000064.1"/>
</dbReference>
<accession>A0AAQ2HET5</accession>
<dbReference type="EMBL" id="SOFY01000064">
    <property type="protein sequence ID" value="TFC44341.1"/>
    <property type="molecule type" value="Genomic_DNA"/>
</dbReference>
<gene>
    <name evidence="1" type="ORF">E3O49_11865</name>
</gene>
<evidence type="ECO:0008006" key="3">
    <source>
        <dbReference type="Google" id="ProtNLM"/>
    </source>
</evidence>
<evidence type="ECO:0000313" key="2">
    <source>
        <dbReference type="Proteomes" id="UP000297403"/>
    </source>
</evidence>
<proteinExistence type="predicted"/>
<sequence>MTEQAPALLLTMSDVAALARVQRPVVSVWRSRAADSDSPFPAPVTRLRGRELFDARQVGQWLAETHRGNNPEASADAAAHAVLNDETRAAEQSFSAVTALLALRSVTGGPLGALSARDLLDAADEHDPDDALFYREVEGLGDGLVSLAGYVDDLVEASYGEAAAFERLMADRFKRDLRDLSDTALSNPALDLIAETAAALAATQPGDPVFVDAMGSASDTILAIARAESTSGDVTVITANADNEAARLLRRRLLVHRITRAGLEVHESGAFTVTGTAVHLAQFPSANHPAMSATAILTAIDQIVLQMDNDQLGVILAPASVLTDAGLPRDTDGLRSTILRSGRVRAIVRLPAGVIRHKPQQSQALWVLGAAHAHVQLAERWTMVADLTATALEPTVIADLVSDLIATLGDRGTVRAHAFRFARFVLTRTLLASRDSLVAGARRAEPGRTTQGAALAVRVDDLLTMLNTETDAASGLAGLVAEPTVPTDQRDSTLPAQAGSAGTQTVEQLLAAKHLRYVQGNRLDPEDIARGETDAAGIRLIGPAEVLGENPLGRRRIDRLRFAADYPAGRVTEPGDLVFTTAPHPAAIVDREGTSVVLFPARILRINPEDPNGLLGEVVAADIAALPPGHRRWQRWPLRQVHHRQSRALADALASVRLEQERAHERLAHLDELAALLMAGVTAGSLTVSQTAGPQISHAFAPLEGTN</sequence>
<comment type="caution">
    <text evidence="1">The sequence shown here is derived from an EMBL/GenBank/DDBJ whole genome shotgun (WGS) entry which is preliminary data.</text>
</comment>